<organism evidence="2 3">
    <name type="scientific">Kwoniella heveanensis BCC8398</name>
    <dbReference type="NCBI Taxonomy" id="1296120"/>
    <lineage>
        <taxon>Eukaryota</taxon>
        <taxon>Fungi</taxon>
        <taxon>Dikarya</taxon>
        <taxon>Basidiomycota</taxon>
        <taxon>Agaricomycotina</taxon>
        <taxon>Tremellomycetes</taxon>
        <taxon>Tremellales</taxon>
        <taxon>Cryptococcaceae</taxon>
        <taxon>Kwoniella</taxon>
    </lineage>
</organism>
<dbReference type="EMBL" id="KV700134">
    <property type="protein sequence ID" value="OCF31516.1"/>
    <property type="molecule type" value="Genomic_DNA"/>
</dbReference>
<evidence type="ECO:0000313" key="3">
    <source>
        <dbReference type="Proteomes" id="UP000092666"/>
    </source>
</evidence>
<reference evidence="2 3" key="1">
    <citation type="submission" date="2013-07" db="EMBL/GenBank/DDBJ databases">
        <title>The Genome Sequence of Cryptococcus heveanensis BCC8398.</title>
        <authorList>
            <consortium name="The Broad Institute Genome Sequencing Platform"/>
            <person name="Cuomo C."/>
            <person name="Litvintseva A."/>
            <person name="Chen Y."/>
            <person name="Heitman J."/>
            <person name="Sun S."/>
            <person name="Springer D."/>
            <person name="Dromer F."/>
            <person name="Young S.K."/>
            <person name="Zeng Q."/>
            <person name="Gargeya S."/>
            <person name="Fitzgerald M."/>
            <person name="Abouelleil A."/>
            <person name="Alvarado L."/>
            <person name="Berlin A.M."/>
            <person name="Chapman S.B."/>
            <person name="Dewar J."/>
            <person name="Goldberg J."/>
            <person name="Griggs A."/>
            <person name="Gujja S."/>
            <person name="Hansen M."/>
            <person name="Howarth C."/>
            <person name="Imamovic A."/>
            <person name="Larimer J."/>
            <person name="McCowan C."/>
            <person name="Murphy C."/>
            <person name="Pearson M."/>
            <person name="Priest M."/>
            <person name="Roberts A."/>
            <person name="Saif S."/>
            <person name="Shea T."/>
            <person name="Sykes S."/>
            <person name="Wortman J."/>
            <person name="Nusbaum C."/>
            <person name="Birren B."/>
        </authorList>
    </citation>
    <scope>NUCLEOTIDE SEQUENCE [LARGE SCALE GENOMIC DNA]</scope>
    <source>
        <strain evidence="2 3">BCC8398</strain>
    </source>
</reference>
<protein>
    <submittedName>
        <fullName evidence="2">Uncharacterized protein</fullName>
    </submittedName>
</protein>
<gene>
    <name evidence="2" type="ORF">I316_06919</name>
</gene>
<feature type="region of interest" description="Disordered" evidence="1">
    <location>
        <begin position="72"/>
        <end position="117"/>
    </location>
</feature>
<name>A0A1B9GKG8_9TREE</name>
<evidence type="ECO:0000313" key="2">
    <source>
        <dbReference type="EMBL" id="OCF31516.1"/>
    </source>
</evidence>
<sequence>MPPMTEPSDTTPTDSGVSSQADREASEDRDHLFSGPPSPTPSHDGYSDPTTRRMGDALLSVGVGRCLVHGLSSMAARRSRSPDGETESTTATDPDQRADAMTARSRTYTESYASAPH</sequence>
<evidence type="ECO:0000256" key="1">
    <source>
        <dbReference type="SAM" id="MobiDB-lite"/>
    </source>
</evidence>
<reference evidence="3" key="2">
    <citation type="submission" date="2013-12" db="EMBL/GenBank/DDBJ databases">
        <title>Evolution of pathogenesis and genome organization in the Tremellales.</title>
        <authorList>
            <person name="Cuomo C."/>
            <person name="Litvintseva A."/>
            <person name="Heitman J."/>
            <person name="Chen Y."/>
            <person name="Sun S."/>
            <person name="Springer D."/>
            <person name="Dromer F."/>
            <person name="Young S."/>
            <person name="Zeng Q."/>
            <person name="Chapman S."/>
            <person name="Gujja S."/>
            <person name="Saif S."/>
            <person name="Birren B."/>
        </authorList>
    </citation>
    <scope>NUCLEOTIDE SEQUENCE [LARGE SCALE GENOMIC DNA]</scope>
    <source>
        <strain evidence="3">BCC8398</strain>
    </source>
</reference>
<feature type="compositionally biased region" description="Basic and acidic residues" evidence="1">
    <location>
        <begin position="21"/>
        <end position="32"/>
    </location>
</feature>
<proteinExistence type="predicted"/>
<feature type="region of interest" description="Disordered" evidence="1">
    <location>
        <begin position="1"/>
        <end position="57"/>
    </location>
</feature>
<dbReference type="AlphaFoldDB" id="A0A1B9GKG8"/>
<feature type="compositionally biased region" description="Polar residues" evidence="1">
    <location>
        <begin position="7"/>
        <end position="20"/>
    </location>
</feature>
<accession>A0A1B9GKG8</accession>
<feature type="compositionally biased region" description="Polar residues" evidence="1">
    <location>
        <begin position="104"/>
        <end position="117"/>
    </location>
</feature>
<keyword evidence="3" id="KW-1185">Reference proteome</keyword>
<dbReference type="Proteomes" id="UP000092666">
    <property type="component" value="Unassembled WGS sequence"/>
</dbReference>